<sequence>MDTDALSTDDLRIAMDDDGLVVRATIDRPDQRNAMNEAVIGGLVDALDAADDADARVFVIRGAGGTFCSGGDLAAMPIGEGAQAYRENFSGLARLLKRMESASVVTVAAVEGYCLAGGCGLAAACEFVVADPGAEFGTPEVRVGLFPAQAMAPITRAVGEKQALKLMFTGERIDAAEAREVGLVTTVAEEGAFDETLDDTVAAVAKNSPVMLSMGKEAYYAQRDMGYGEALDYLKEVIALLALSEDTEEGIDAFLTDREPEWRGR</sequence>
<dbReference type="InterPro" id="IPR001753">
    <property type="entry name" value="Enoyl-CoA_hydra/iso"/>
</dbReference>
<dbReference type="InterPro" id="IPR051683">
    <property type="entry name" value="Enoyl-CoA_Hydratase/Isomerase"/>
</dbReference>
<keyword evidence="3" id="KW-1185">Reference proteome</keyword>
<gene>
    <name evidence="2" type="ORF">ACFSBT_18485</name>
</gene>
<organism evidence="2 3">
    <name type="scientific">Halomarina rubra</name>
    <dbReference type="NCBI Taxonomy" id="2071873"/>
    <lineage>
        <taxon>Archaea</taxon>
        <taxon>Methanobacteriati</taxon>
        <taxon>Methanobacteriota</taxon>
        <taxon>Stenosarchaea group</taxon>
        <taxon>Halobacteria</taxon>
        <taxon>Halobacteriales</taxon>
        <taxon>Natronomonadaceae</taxon>
        <taxon>Halomarina</taxon>
    </lineage>
</organism>
<dbReference type="PANTHER" id="PTHR42964:SF1">
    <property type="entry name" value="POLYKETIDE BIOSYNTHESIS ENOYL-COA HYDRATASE PKSH-RELATED"/>
    <property type="match status" value="1"/>
</dbReference>
<dbReference type="EMBL" id="JBHUDC010000008">
    <property type="protein sequence ID" value="MFD1515272.1"/>
    <property type="molecule type" value="Genomic_DNA"/>
</dbReference>
<evidence type="ECO:0000313" key="3">
    <source>
        <dbReference type="Proteomes" id="UP001597187"/>
    </source>
</evidence>
<evidence type="ECO:0000313" key="2">
    <source>
        <dbReference type="EMBL" id="MFD1515272.1"/>
    </source>
</evidence>
<dbReference type="Proteomes" id="UP001597187">
    <property type="component" value="Unassembled WGS sequence"/>
</dbReference>
<comment type="caution">
    <text evidence="2">The sequence shown here is derived from an EMBL/GenBank/DDBJ whole genome shotgun (WGS) entry which is preliminary data.</text>
</comment>
<evidence type="ECO:0000256" key="1">
    <source>
        <dbReference type="ARBA" id="ARBA00005254"/>
    </source>
</evidence>
<dbReference type="Gene3D" id="3.90.226.10">
    <property type="entry name" value="2-enoyl-CoA Hydratase, Chain A, domain 1"/>
    <property type="match status" value="1"/>
</dbReference>
<name>A0ABD6AZU8_9EURY</name>
<dbReference type="InterPro" id="IPR029045">
    <property type="entry name" value="ClpP/crotonase-like_dom_sf"/>
</dbReference>
<dbReference type="RefSeq" id="WP_250875193.1">
    <property type="nucleotide sequence ID" value="NZ_JALXFV010000008.1"/>
</dbReference>
<dbReference type="AlphaFoldDB" id="A0ABD6AZU8"/>
<dbReference type="CDD" id="cd06558">
    <property type="entry name" value="crotonase-like"/>
    <property type="match status" value="1"/>
</dbReference>
<reference evidence="2 3" key="1">
    <citation type="journal article" date="2019" name="Int. J. Syst. Evol. Microbiol.">
        <title>The Global Catalogue of Microorganisms (GCM) 10K type strain sequencing project: providing services to taxonomists for standard genome sequencing and annotation.</title>
        <authorList>
            <consortium name="The Broad Institute Genomics Platform"/>
            <consortium name="The Broad Institute Genome Sequencing Center for Infectious Disease"/>
            <person name="Wu L."/>
            <person name="Ma J."/>
        </authorList>
    </citation>
    <scope>NUCLEOTIDE SEQUENCE [LARGE SCALE GENOMIC DNA]</scope>
    <source>
        <strain evidence="2 3">CGMCC 1.12563</strain>
    </source>
</reference>
<proteinExistence type="inferred from homology"/>
<protein>
    <submittedName>
        <fullName evidence="2">Enoyl-CoA hydratase/isomerase family protein</fullName>
    </submittedName>
</protein>
<dbReference type="PANTHER" id="PTHR42964">
    <property type="entry name" value="ENOYL-COA HYDRATASE"/>
    <property type="match status" value="1"/>
</dbReference>
<dbReference type="Pfam" id="PF00378">
    <property type="entry name" value="ECH_1"/>
    <property type="match status" value="1"/>
</dbReference>
<dbReference type="SUPFAM" id="SSF52096">
    <property type="entry name" value="ClpP/crotonase"/>
    <property type="match status" value="1"/>
</dbReference>
<comment type="similarity">
    <text evidence="1">Belongs to the enoyl-CoA hydratase/isomerase family.</text>
</comment>
<accession>A0ABD6AZU8</accession>